<organism evidence="8 9">
    <name type="scientific">Solicola gregarius</name>
    <dbReference type="NCBI Taxonomy" id="2908642"/>
    <lineage>
        <taxon>Bacteria</taxon>
        <taxon>Bacillati</taxon>
        <taxon>Actinomycetota</taxon>
        <taxon>Actinomycetes</taxon>
        <taxon>Propionibacteriales</taxon>
        <taxon>Nocardioidaceae</taxon>
        <taxon>Solicola</taxon>
    </lineage>
</organism>
<dbReference type="Proteomes" id="UP001164390">
    <property type="component" value="Chromosome"/>
</dbReference>
<dbReference type="SUPFAM" id="SSF55620">
    <property type="entry name" value="Tetrahydrobiopterin biosynthesis enzymes-like"/>
    <property type="match status" value="1"/>
</dbReference>
<dbReference type="NCBIfam" id="TIGR00526">
    <property type="entry name" value="folB_dom"/>
    <property type="match status" value="1"/>
</dbReference>
<dbReference type="EMBL" id="CP094970">
    <property type="protein sequence ID" value="UYM07003.1"/>
    <property type="molecule type" value="Genomic_DNA"/>
</dbReference>
<dbReference type="PANTHER" id="PTHR42844:SF1">
    <property type="entry name" value="DIHYDRONEOPTERIN ALDOLASE 1-RELATED"/>
    <property type="match status" value="1"/>
</dbReference>
<evidence type="ECO:0000256" key="4">
    <source>
        <dbReference type="ARBA" id="ARBA00022909"/>
    </source>
</evidence>
<dbReference type="AlphaFoldDB" id="A0AA46YNU5"/>
<dbReference type="PANTHER" id="PTHR42844">
    <property type="entry name" value="DIHYDRONEOPTERIN ALDOLASE 1-RELATED"/>
    <property type="match status" value="1"/>
</dbReference>
<dbReference type="SMART" id="SM00905">
    <property type="entry name" value="FolB"/>
    <property type="match status" value="1"/>
</dbReference>
<gene>
    <name evidence="8" type="primary">folB</name>
    <name evidence="8" type="ORF">L0C25_07975</name>
</gene>
<dbReference type="CDD" id="cd00534">
    <property type="entry name" value="DHNA_DHNTPE"/>
    <property type="match status" value="1"/>
</dbReference>
<dbReference type="NCBIfam" id="TIGR00525">
    <property type="entry name" value="folB"/>
    <property type="match status" value="1"/>
</dbReference>
<dbReference type="KEGG" id="sgrg:L0C25_07975"/>
<dbReference type="InterPro" id="IPR006156">
    <property type="entry name" value="Dihydroneopterin_aldolase"/>
</dbReference>
<dbReference type="GO" id="GO:0046654">
    <property type="term" value="P:tetrahydrofolate biosynthetic process"/>
    <property type="evidence" value="ECO:0007669"/>
    <property type="project" value="UniProtKB-UniRule"/>
</dbReference>
<dbReference type="InterPro" id="IPR043133">
    <property type="entry name" value="GTP-CH-I_C/QueF"/>
</dbReference>
<comment type="pathway">
    <text evidence="2 6">Cofactor biosynthesis; tetrahydrofolate biosynthesis; 2-amino-4-hydroxy-6-hydroxymethyl-7,8-dihydropteridine diphosphate from 7,8-dihydroneopterin triphosphate: step 3/4.</text>
</comment>
<comment type="function">
    <text evidence="6">Catalyzes the conversion of 7,8-dihydroneopterin to 6-hydroxymethyl-7,8-dihydropterin.</text>
</comment>
<evidence type="ECO:0000256" key="1">
    <source>
        <dbReference type="ARBA" id="ARBA00001353"/>
    </source>
</evidence>
<reference evidence="8" key="1">
    <citation type="submission" date="2022-01" db="EMBL/GenBank/DDBJ databases">
        <title>Nocardioidaceae gen. sp. A5X3R13.</title>
        <authorList>
            <person name="Lopez Marin M.A."/>
            <person name="Uhlik O."/>
        </authorList>
    </citation>
    <scope>NUCLEOTIDE SEQUENCE</scope>
    <source>
        <strain evidence="8">A5X3R13</strain>
    </source>
</reference>
<proteinExistence type="inferred from homology"/>
<accession>A0AA46YNU5</accession>
<sequence length="125" mass="13267">MTCPQGLDRISVSGISAHGQHGVLEHERRVGQRFVVDLALGLDTGPAAAADDLSRTVDYGSLTLEVHDAIASEPVDLIETLAQRIADLALAHEPVQWVAVTVHKPAAPIAVAFDDVAVTIERSRS</sequence>
<keyword evidence="4 6" id="KW-0289">Folate biosynthesis</keyword>
<dbReference type="GO" id="GO:0004150">
    <property type="term" value="F:dihydroneopterin aldolase activity"/>
    <property type="evidence" value="ECO:0007669"/>
    <property type="project" value="UniProtKB-UniRule"/>
</dbReference>
<name>A0AA46YNU5_9ACTN</name>
<dbReference type="EC" id="4.1.2.25" evidence="6"/>
<comment type="catalytic activity">
    <reaction evidence="1 6">
        <text>7,8-dihydroneopterin = 6-hydroxymethyl-7,8-dihydropterin + glycolaldehyde</text>
        <dbReference type="Rhea" id="RHEA:10540"/>
        <dbReference type="ChEBI" id="CHEBI:17001"/>
        <dbReference type="ChEBI" id="CHEBI:17071"/>
        <dbReference type="ChEBI" id="CHEBI:44841"/>
        <dbReference type="EC" id="4.1.2.25"/>
    </reaction>
</comment>
<evidence type="ECO:0000256" key="5">
    <source>
        <dbReference type="ARBA" id="ARBA00023239"/>
    </source>
</evidence>
<evidence type="ECO:0000256" key="2">
    <source>
        <dbReference type="ARBA" id="ARBA00005013"/>
    </source>
</evidence>
<dbReference type="GO" id="GO:0005737">
    <property type="term" value="C:cytoplasm"/>
    <property type="evidence" value="ECO:0007669"/>
    <property type="project" value="TreeGrafter"/>
</dbReference>
<keyword evidence="5 6" id="KW-0456">Lyase</keyword>
<evidence type="ECO:0000313" key="9">
    <source>
        <dbReference type="Proteomes" id="UP001164390"/>
    </source>
</evidence>
<evidence type="ECO:0000256" key="6">
    <source>
        <dbReference type="RuleBase" id="RU362079"/>
    </source>
</evidence>
<protein>
    <recommendedName>
        <fullName evidence="6">7,8-dihydroneopterin aldolase</fullName>
        <ecNumber evidence="6">4.1.2.25</ecNumber>
    </recommendedName>
</protein>
<feature type="domain" description="Dihydroneopterin aldolase/epimerase" evidence="7">
    <location>
        <begin position="10"/>
        <end position="122"/>
    </location>
</feature>
<evidence type="ECO:0000259" key="7">
    <source>
        <dbReference type="SMART" id="SM00905"/>
    </source>
</evidence>
<dbReference type="Pfam" id="PF02152">
    <property type="entry name" value="FolB"/>
    <property type="match status" value="1"/>
</dbReference>
<evidence type="ECO:0000256" key="3">
    <source>
        <dbReference type="ARBA" id="ARBA00005708"/>
    </source>
</evidence>
<dbReference type="RefSeq" id="WP_271635946.1">
    <property type="nucleotide sequence ID" value="NZ_CP094970.1"/>
</dbReference>
<dbReference type="GO" id="GO:0046656">
    <property type="term" value="P:folic acid biosynthetic process"/>
    <property type="evidence" value="ECO:0007669"/>
    <property type="project" value="UniProtKB-UniRule"/>
</dbReference>
<keyword evidence="9" id="KW-1185">Reference proteome</keyword>
<dbReference type="Gene3D" id="3.30.1130.10">
    <property type="match status" value="1"/>
</dbReference>
<dbReference type="FunFam" id="3.30.1130.10:FF:000003">
    <property type="entry name" value="7,8-dihydroneopterin aldolase"/>
    <property type="match status" value="1"/>
</dbReference>
<comment type="similarity">
    <text evidence="3 6">Belongs to the DHNA family.</text>
</comment>
<dbReference type="InterPro" id="IPR006157">
    <property type="entry name" value="FolB_dom"/>
</dbReference>
<evidence type="ECO:0000313" key="8">
    <source>
        <dbReference type="EMBL" id="UYM07003.1"/>
    </source>
</evidence>